<dbReference type="EMBL" id="QNBE01000035">
    <property type="protein sequence ID" value="RKX70559.1"/>
    <property type="molecule type" value="Genomic_DNA"/>
</dbReference>
<dbReference type="AlphaFoldDB" id="A0A660SIB3"/>
<gene>
    <name evidence="2" type="ORF">DRP53_04525</name>
</gene>
<organism evidence="2 3">
    <name type="scientific">candidate division WOR-3 bacterium</name>
    <dbReference type="NCBI Taxonomy" id="2052148"/>
    <lineage>
        <taxon>Bacteria</taxon>
        <taxon>Bacteria division WOR-3</taxon>
    </lineage>
</organism>
<evidence type="ECO:0008006" key="4">
    <source>
        <dbReference type="Google" id="ProtNLM"/>
    </source>
</evidence>
<reference evidence="2 3" key="1">
    <citation type="submission" date="2018-06" db="EMBL/GenBank/DDBJ databases">
        <title>Extensive metabolic versatility and redundancy in microbially diverse, dynamic hydrothermal sediments.</title>
        <authorList>
            <person name="Dombrowski N."/>
            <person name="Teske A."/>
            <person name="Baker B.J."/>
        </authorList>
    </citation>
    <scope>NUCLEOTIDE SEQUENCE [LARGE SCALE GENOMIC DNA]</scope>
    <source>
        <strain evidence="2">B36_G15</strain>
    </source>
</reference>
<proteinExistence type="predicted"/>
<dbReference type="Proteomes" id="UP000268469">
    <property type="component" value="Unassembled WGS sequence"/>
</dbReference>
<evidence type="ECO:0000313" key="3">
    <source>
        <dbReference type="Proteomes" id="UP000268469"/>
    </source>
</evidence>
<protein>
    <recommendedName>
        <fullName evidence="4">VCBS repeat-containing protein</fullName>
    </recommendedName>
</protein>
<dbReference type="InterPro" id="IPR013517">
    <property type="entry name" value="FG-GAP"/>
</dbReference>
<dbReference type="InterPro" id="IPR028994">
    <property type="entry name" value="Integrin_alpha_N"/>
</dbReference>
<comment type="caution">
    <text evidence="2">The sequence shown here is derived from an EMBL/GenBank/DDBJ whole genome shotgun (WGS) entry which is preliminary data.</text>
</comment>
<sequence>MRAQNFHRLGYISEGVYSHGTILIRDVNCDSFPELYYSAVIGNKISLRIREYRPYNRYILADEIPDHGLYSDDLGDFDNDGRGDLFSWSGGNFKVFEVLYPDPYPTHQVWRSDSSYFAFGNIHVADLDSDGKMDFLFNNAGGEKYIYENIGDNQYILVWDTVVPPYLG</sequence>
<name>A0A660SIB3_UNCW3</name>
<feature type="non-terminal residue" evidence="2">
    <location>
        <position position="168"/>
    </location>
</feature>
<keyword evidence="1" id="KW-0732">Signal</keyword>
<dbReference type="Pfam" id="PF13517">
    <property type="entry name" value="FG-GAP_3"/>
    <property type="match status" value="1"/>
</dbReference>
<accession>A0A660SIB3</accession>
<evidence type="ECO:0000313" key="2">
    <source>
        <dbReference type="EMBL" id="RKX70559.1"/>
    </source>
</evidence>
<evidence type="ECO:0000256" key="1">
    <source>
        <dbReference type="ARBA" id="ARBA00022729"/>
    </source>
</evidence>
<dbReference type="SUPFAM" id="SSF69318">
    <property type="entry name" value="Integrin alpha N-terminal domain"/>
    <property type="match status" value="1"/>
</dbReference>